<evidence type="ECO:0000313" key="2">
    <source>
        <dbReference type="Proteomes" id="UP000248925"/>
    </source>
</evidence>
<gene>
    <name evidence="1" type="ORF">CPY51_30335</name>
</gene>
<reference evidence="1 2" key="1">
    <citation type="journal article" date="2018" name="Sci. Rep.">
        <title>Rhizobium tumorigenes sp. nov., a novel plant tumorigenic bacterium isolated from cane gall tumors on thornless blackberry.</title>
        <authorList>
            <person name="Kuzmanovi N."/>
            <person name="Smalla K."/>
            <person name="Gronow S."/>
            <person name="PuBawska J."/>
        </authorList>
    </citation>
    <scope>NUCLEOTIDE SEQUENCE [LARGE SCALE GENOMIC DNA]</scope>
    <source>
        <strain evidence="1 2">CCBAU 85046</strain>
    </source>
</reference>
<evidence type="ECO:0000313" key="1">
    <source>
        <dbReference type="EMBL" id="PZM08096.1"/>
    </source>
</evidence>
<dbReference type="OrthoDB" id="7596417at2"/>
<keyword evidence="2" id="KW-1185">Reference proteome</keyword>
<comment type="caution">
    <text evidence="1">The sequence shown here is derived from an EMBL/GenBank/DDBJ whole genome shotgun (WGS) entry which is preliminary data.</text>
</comment>
<dbReference type="Proteomes" id="UP000248925">
    <property type="component" value="Unassembled WGS sequence"/>
</dbReference>
<proteinExistence type="predicted"/>
<name>A0A2W4DVU5_9HYPH</name>
<sequence length="137" mass="14716">MSLCYAVASAIALSACATTEDKVATKEDRLAAAGFIIGPANTPKRVAMLKRAPANKFLKSVHGDSVTYIYADPVGCKCLYVGSQAAYDQYQFASQQAKVANRNLLAAEIYSDSSWNWGDWGPWRAGYNGLNGPGLGW</sequence>
<protein>
    <submittedName>
        <fullName evidence="1">Uncharacterized protein</fullName>
    </submittedName>
</protein>
<dbReference type="EMBL" id="PCDP01000076">
    <property type="protein sequence ID" value="PZM08096.1"/>
    <property type="molecule type" value="Genomic_DNA"/>
</dbReference>
<organism evidence="1 2">
    <name type="scientific">Rhizobium tubonense</name>
    <dbReference type="NCBI Taxonomy" id="484088"/>
    <lineage>
        <taxon>Bacteria</taxon>
        <taxon>Pseudomonadati</taxon>
        <taxon>Pseudomonadota</taxon>
        <taxon>Alphaproteobacteria</taxon>
        <taxon>Hyphomicrobiales</taxon>
        <taxon>Rhizobiaceae</taxon>
        <taxon>Rhizobium/Agrobacterium group</taxon>
        <taxon>Rhizobium</taxon>
    </lineage>
</organism>
<accession>A0A2W4DVU5</accession>
<dbReference type="AlphaFoldDB" id="A0A2W4DVU5"/>